<evidence type="ECO:0000259" key="2">
    <source>
        <dbReference type="PROSITE" id="PS51064"/>
    </source>
</evidence>
<dbReference type="RefSeq" id="XP_022243334.1">
    <property type="nucleotide sequence ID" value="XM_022387626.1"/>
</dbReference>
<dbReference type="SMART" id="SM01244">
    <property type="entry name" value="IRS"/>
    <property type="match status" value="1"/>
</dbReference>
<dbReference type="PROSITE" id="PS51064">
    <property type="entry name" value="IRS_PTB"/>
    <property type="match status" value="1"/>
</dbReference>
<gene>
    <name evidence="4 5 6 7" type="primary">LOC106460823</name>
</gene>
<feature type="domain" description="PH" evidence="1">
    <location>
        <begin position="7"/>
        <end position="111"/>
    </location>
</feature>
<dbReference type="InterPro" id="IPR050996">
    <property type="entry name" value="Docking_Protein_DOK"/>
</dbReference>
<keyword evidence="3" id="KW-1185">Reference proteome</keyword>
<dbReference type="InterPro" id="IPR001849">
    <property type="entry name" value="PH_domain"/>
</dbReference>
<dbReference type="Proteomes" id="UP000694941">
    <property type="component" value="Unplaced"/>
</dbReference>
<dbReference type="InterPro" id="IPR011993">
    <property type="entry name" value="PH-like_dom_sf"/>
</dbReference>
<dbReference type="RefSeq" id="XP_013776020.1">
    <property type="nucleotide sequence ID" value="XM_013920566.2"/>
</dbReference>
<sequence>MATDTGDIIKQGYVRIRSCKLGIWQRRWIMLRKTTHKGPCRLEKYFDEKTARCRGAPKVALLNTVTNVSRLTPSIKKHAFSICFKDSIKCLACDCDLEADRWVKVLAQECLEPESNLNNKEPDILSPGIQRELKEQFHVYLMPTPKLDVFGECLLQVTHENIYLSDITNPQIKLVKWPLTALRRYGSDPEKFSFEAGRHCCTGEGMFIFHTVEGDKIYCKVHQATLAIARAHYKAKNHRDKSCASVKESLLQKKGTTSHTMTAVVNSCKDLSSHSESHPTESQVIEKVAQDCIFIPEAAAQENTNDNLEGLTWRCSAGVTSKCSLRSHLLQINVASQGQ</sequence>
<dbReference type="SMART" id="SM00233">
    <property type="entry name" value="PH"/>
    <property type="match status" value="1"/>
</dbReference>
<accession>A0ABM1B6X3</accession>
<dbReference type="PROSITE" id="PS50003">
    <property type="entry name" value="PH_DOMAIN"/>
    <property type="match status" value="1"/>
</dbReference>
<organism evidence="3 4">
    <name type="scientific">Limulus polyphemus</name>
    <name type="common">Atlantic horseshoe crab</name>
    <dbReference type="NCBI Taxonomy" id="6850"/>
    <lineage>
        <taxon>Eukaryota</taxon>
        <taxon>Metazoa</taxon>
        <taxon>Ecdysozoa</taxon>
        <taxon>Arthropoda</taxon>
        <taxon>Chelicerata</taxon>
        <taxon>Merostomata</taxon>
        <taxon>Xiphosura</taxon>
        <taxon>Limulidae</taxon>
        <taxon>Limulus</taxon>
    </lineage>
</organism>
<dbReference type="Gene3D" id="2.30.29.30">
    <property type="entry name" value="Pleckstrin-homology domain (PH domain)/Phosphotyrosine-binding domain (PTB)"/>
    <property type="match status" value="2"/>
</dbReference>
<reference evidence="4 5" key="1">
    <citation type="submission" date="2025-05" db="UniProtKB">
        <authorList>
            <consortium name="RefSeq"/>
        </authorList>
    </citation>
    <scope>IDENTIFICATION</scope>
    <source>
        <tissue evidence="4 5">Muscle</tissue>
    </source>
</reference>
<dbReference type="GeneID" id="106460823"/>
<feature type="domain" description="IRS-type PTB" evidence="2">
    <location>
        <begin position="130"/>
        <end position="235"/>
    </location>
</feature>
<evidence type="ECO:0000313" key="3">
    <source>
        <dbReference type="Proteomes" id="UP000694941"/>
    </source>
</evidence>
<evidence type="ECO:0000313" key="4">
    <source>
        <dbReference type="RefSeq" id="XP_013776020.1"/>
    </source>
</evidence>
<protein>
    <submittedName>
        <fullName evidence="4 5">Docking protein 5-like</fullName>
    </submittedName>
</protein>
<dbReference type="SMART" id="SM00310">
    <property type="entry name" value="PTBI"/>
    <property type="match status" value="1"/>
</dbReference>
<name>A0ABM1B6X3_LIMPO</name>
<evidence type="ECO:0000259" key="1">
    <source>
        <dbReference type="PROSITE" id="PS50003"/>
    </source>
</evidence>
<dbReference type="Pfam" id="PF02174">
    <property type="entry name" value="IRS"/>
    <property type="match status" value="1"/>
</dbReference>
<dbReference type="SUPFAM" id="SSF50729">
    <property type="entry name" value="PH domain-like"/>
    <property type="match status" value="2"/>
</dbReference>
<dbReference type="RefSeq" id="XP_022243332.1">
    <property type="nucleotide sequence ID" value="XM_022387624.1"/>
</dbReference>
<proteinExistence type="predicted"/>
<evidence type="ECO:0000313" key="7">
    <source>
        <dbReference type="RefSeq" id="XP_022243334.1"/>
    </source>
</evidence>
<dbReference type="RefSeq" id="XP_022243333.1">
    <property type="nucleotide sequence ID" value="XM_022387625.1"/>
</dbReference>
<dbReference type="InterPro" id="IPR002404">
    <property type="entry name" value="IRS_PTB"/>
</dbReference>
<dbReference type="PANTHER" id="PTHR21258:SF61">
    <property type="entry name" value="PROTEIN CHICO"/>
    <property type="match status" value="1"/>
</dbReference>
<dbReference type="PANTHER" id="PTHR21258">
    <property type="entry name" value="DOCKING PROTEIN RELATED"/>
    <property type="match status" value="1"/>
</dbReference>
<evidence type="ECO:0000313" key="6">
    <source>
        <dbReference type="RefSeq" id="XP_022243333.1"/>
    </source>
</evidence>
<evidence type="ECO:0000313" key="5">
    <source>
        <dbReference type="RefSeq" id="XP_022243332.1"/>
    </source>
</evidence>